<comment type="caution">
    <text evidence="1">The sequence shown here is derived from an EMBL/GenBank/DDBJ whole genome shotgun (WGS) entry which is preliminary data.</text>
</comment>
<keyword evidence="2" id="KW-1185">Reference proteome</keyword>
<dbReference type="CDD" id="cd15482">
    <property type="entry name" value="Sialidase_non-viral"/>
    <property type="match status" value="1"/>
</dbReference>
<dbReference type="EMBL" id="JAAABI010000001">
    <property type="protein sequence ID" value="NAY91274.1"/>
    <property type="molecule type" value="Genomic_DNA"/>
</dbReference>
<dbReference type="AlphaFoldDB" id="A0A964TBN2"/>
<dbReference type="Gene3D" id="2.130.10.10">
    <property type="entry name" value="YVTN repeat-like/Quinoprotein amine dehydrogenase"/>
    <property type="match status" value="1"/>
</dbReference>
<evidence type="ECO:0000313" key="2">
    <source>
        <dbReference type="Proteomes" id="UP000667650"/>
    </source>
</evidence>
<dbReference type="Gene3D" id="2.120.10.10">
    <property type="match status" value="1"/>
</dbReference>
<reference evidence="1" key="1">
    <citation type="submission" date="2020-01" db="EMBL/GenBank/DDBJ databases">
        <title>Muricauda ochracea sp. nov., isolated from a tidal flat of Garorim bay in Korea.</title>
        <authorList>
            <person name="Kim D."/>
            <person name="Yoo Y."/>
            <person name="Kim J.-J."/>
        </authorList>
    </citation>
    <scope>NUCLEOTIDE SEQUENCE</scope>
    <source>
        <strain evidence="1">JGD-17</strain>
    </source>
</reference>
<dbReference type="RefSeq" id="WP_166522647.1">
    <property type="nucleotide sequence ID" value="NZ_JAAABI010000001.1"/>
</dbReference>
<proteinExistence type="predicted"/>
<dbReference type="Proteomes" id="UP000667650">
    <property type="component" value="Unassembled WGS sequence"/>
</dbReference>
<accession>A0A964TBN2</accession>
<evidence type="ECO:0008006" key="3">
    <source>
        <dbReference type="Google" id="ProtNLM"/>
    </source>
</evidence>
<protein>
    <recommendedName>
        <fullName evidence="3">Exo-alpha-sialidase</fullName>
    </recommendedName>
</protein>
<dbReference type="InterPro" id="IPR015943">
    <property type="entry name" value="WD40/YVTN_repeat-like_dom_sf"/>
</dbReference>
<gene>
    <name evidence="1" type="ORF">GTQ34_05015</name>
</gene>
<dbReference type="PROSITE" id="PS51257">
    <property type="entry name" value="PROKAR_LIPOPROTEIN"/>
    <property type="match status" value="1"/>
</dbReference>
<dbReference type="SUPFAM" id="SSF50939">
    <property type="entry name" value="Sialidases"/>
    <property type="match status" value="1"/>
</dbReference>
<evidence type="ECO:0000313" key="1">
    <source>
        <dbReference type="EMBL" id="NAY91274.1"/>
    </source>
</evidence>
<dbReference type="InterPro" id="IPR036278">
    <property type="entry name" value="Sialidase_sf"/>
</dbReference>
<sequence length="438" mass="48509">MNFSFKNSIIWTMVLVLSGCMGKAQNALTHVKLDNAIEARPEKNIPVPSQFENLPLVEPTIAAHPENNRLLVAAAMVVTDVDRPYQSCRLSSFFSNDGGKTWEETAHDYWGYDPWVAMLDNGTTTMSWLGTPTVFKHQFPLQIFSSDDGGRSWLSEMQVFNGFGHGHDGTKLVGFNDAFYLTTVRFNADMGADVVLYESKKQGPFEEVISIRGNGKRLNFCEPAILTDGSVVIPTMHGSEKIWANVYNPNTDRISDTYIISDNPKLGRGYSRMAADTNLNSKFQNRIYFVRAVADGSSSEGVWLNFSMDKGKTWTKEKRVDLFKNGLPSKANVASVAVNKDGVVGISWVDGQHSTDQKAYDVYFAISKDGGVSFQRPVRVSKVSSNPRTQANADVANKFIGGGHYLGITTRADGSFQLIWSDSRSGIFKLQTCRIKIG</sequence>
<name>A0A964TBN2_9FLAO</name>
<organism evidence="1 2">
    <name type="scientific">Flagellimonas ochracea</name>
    <dbReference type="NCBI Taxonomy" id="2696472"/>
    <lineage>
        <taxon>Bacteria</taxon>
        <taxon>Pseudomonadati</taxon>
        <taxon>Bacteroidota</taxon>
        <taxon>Flavobacteriia</taxon>
        <taxon>Flavobacteriales</taxon>
        <taxon>Flavobacteriaceae</taxon>
        <taxon>Flagellimonas</taxon>
    </lineage>
</organism>